<protein>
    <submittedName>
        <fullName evidence="2">Uncharacterized protein</fullName>
    </submittedName>
</protein>
<dbReference type="Gramene" id="EOY32344">
    <property type="protein sequence ID" value="EOY32344"/>
    <property type="gene ID" value="TCM_040179"/>
</dbReference>
<evidence type="ECO:0000313" key="3">
    <source>
        <dbReference type="Proteomes" id="UP000026915"/>
    </source>
</evidence>
<sequence>MEHDTYVLIHFLHNMDDKESEAKREGMMPRKPTERQQGDINKLADAFISNFRKQLTYQRDEPIKYYQEMKA</sequence>
<dbReference type="InterPro" id="IPR008480">
    <property type="entry name" value="DUF761_pln"/>
</dbReference>
<accession>A0A061GYT4</accession>
<evidence type="ECO:0000313" key="2">
    <source>
        <dbReference type="EMBL" id="EOY32344.1"/>
    </source>
</evidence>
<dbReference type="HOGENOM" id="CLU_200031_0_0_1"/>
<feature type="region of interest" description="Disordered" evidence="1">
    <location>
        <begin position="18"/>
        <end position="38"/>
    </location>
</feature>
<name>A0A061GYT4_THECC</name>
<evidence type="ECO:0000256" key="1">
    <source>
        <dbReference type="SAM" id="MobiDB-lite"/>
    </source>
</evidence>
<reference evidence="2 3" key="1">
    <citation type="journal article" date="2013" name="Genome Biol.">
        <title>The genome sequence of the most widely cultivated cacao type and its use to identify candidate genes regulating pod color.</title>
        <authorList>
            <person name="Motamayor J.C."/>
            <person name="Mockaitis K."/>
            <person name="Schmutz J."/>
            <person name="Haiminen N."/>
            <person name="Iii D.L."/>
            <person name="Cornejo O."/>
            <person name="Findley S.D."/>
            <person name="Zheng P."/>
            <person name="Utro F."/>
            <person name="Royaert S."/>
            <person name="Saski C."/>
            <person name="Jenkins J."/>
            <person name="Podicheti R."/>
            <person name="Zhao M."/>
            <person name="Scheffler B.E."/>
            <person name="Stack J.C."/>
            <person name="Feltus F.A."/>
            <person name="Mustiga G.M."/>
            <person name="Amores F."/>
            <person name="Phillips W."/>
            <person name="Marelli J.P."/>
            <person name="May G.D."/>
            <person name="Shapiro H."/>
            <person name="Ma J."/>
            <person name="Bustamante C.D."/>
            <person name="Schnell R.J."/>
            <person name="Main D."/>
            <person name="Gilbert D."/>
            <person name="Parida L."/>
            <person name="Kuhn D.N."/>
        </authorList>
    </citation>
    <scope>NUCLEOTIDE SEQUENCE [LARGE SCALE GENOMIC DNA]</scope>
    <source>
        <strain evidence="3">cv. Matina 1-6</strain>
    </source>
</reference>
<proteinExistence type="predicted"/>
<dbReference type="EMBL" id="CM001887">
    <property type="protein sequence ID" value="EOY32344.1"/>
    <property type="molecule type" value="Genomic_DNA"/>
</dbReference>
<keyword evidence="3" id="KW-1185">Reference proteome</keyword>
<dbReference type="AlphaFoldDB" id="A0A061GYT4"/>
<gene>
    <name evidence="2" type="ORF">TCM_040179</name>
</gene>
<feature type="compositionally biased region" description="Basic and acidic residues" evidence="1">
    <location>
        <begin position="18"/>
        <end position="37"/>
    </location>
</feature>
<dbReference type="Proteomes" id="UP000026915">
    <property type="component" value="Chromosome 9"/>
</dbReference>
<dbReference type="OMA" id="SHHGDIN"/>
<organism evidence="2 3">
    <name type="scientific">Theobroma cacao</name>
    <name type="common">Cacao</name>
    <name type="synonym">Cocoa</name>
    <dbReference type="NCBI Taxonomy" id="3641"/>
    <lineage>
        <taxon>Eukaryota</taxon>
        <taxon>Viridiplantae</taxon>
        <taxon>Streptophyta</taxon>
        <taxon>Embryophyta</taxon>
        <taxon>Tracheophyta</taxon>
        <taxon>Spermatophyta</taxon>
        <taxon>Magnoliopsida</taxon>
        <taxon>eudicotyledons</taxon>
        <taxon>Gunneridae</taxon>
        <taxon>Pentapetalae</taxon>
        <taxon>rosids</taxon>
        <taxon>malvids</taxon>
        <taxon>Malvales</taxon>
        <taxon>Malvaceae</taxon>
        <taxon>Byttnerioideae</taxon>
        <taxon>Theobroma</taxon>
    </lineage>
</organism>
<dbReference type="Pfam" id="PF05553">
    <property type="entry name" value="DUF761"/>
    <property type="match status" value="1"/>
</dbReference>
<dbReference type="InParanoid" id="A0A061GYT4"/>